<organism evidence="2 3">
    <name type="scientific">Echinostoma caproni</name>
    <dbReference type="NCBI Taxonomy" id="27848"/>
    <lineage>
        <taxon>Eukaryota</taxon>
        <taxon>Metazoa</taxon>
        <taxon>Spiralia</taxon>
        <taxon>Lophotrochozoa</taxon>
        <taxon>Platyhelminthes</taxon>
        <taxon>Trematoda</taxon>
        <taxon>Digenea</taxon>
        <taxon>Plagiorchiida</taxon>
        <taxon>Echinostomata</taxon>
        <taxon>Echinostomatoidea</taxon>
        <taxon>Echinostomatidae</taxon>
        <taxon>Echinostoma</taxon>
    </lineage>
</organism>
<dbReference type="EMBL" id="UZAN01070673">
    <property type="protein sequence ID" value="VDP94963.1"/>
    <property type="molecule type" value="Genomic_DNA"/>
</dbReference>
<protein>
    <recommendedName>
        <fullName evidence="1">Trafficking protein particle complex subunit 13 C-terminal domain-containing protein</fullName>
    </recommendedName>
</protein>
<evidence type="ECO:0000313" key="2">
    <source>
        <dbReference type="EMBL" id="VDP94963.1"/>
    </source>
</evidence>
<dbReference type="OrthoDB" id="10250284at2759"/>
<reference evidence="2 3" key="1">
    <citation type="submission" date="2018-11" db="EMBL/GenBank/DDBJ databases">
        <authorList>
            <consortium name="Pathogen Informatics"/>
        </authorList>
    </citation>
    <scope>NUCLEOTIDE SEQUENCE [LARGE SCALE GENOMIC DNA]</scope>
    <source>
        <strain evidence="2 3">Egypt</strain>
    </source>
</reference>
<accession>A0A3P8LAZ8</accession>
<gene>
    <name evidence="2" type="ORF">ECPE_LOCUS17661</name>
</gene>
<name>A0A3P8LAZ8_9TREM</name>
<keyword evidence="3" id="KW-1185">Reference proteome</keyword>
<sequence>MELLLDLATLDTGDEDDLVLTTDNSHGEMPHLFMEVPRLPALLWTGLTTRKLGSLTPGQTKPVTLELIPTVTGLQTIPSLIIHELTMDRNYEFNDLGHVLVCVV</sequence>
<dbReference type="InterPro" id="IPR055428">
    <property type="entry name" value="TRAPPC13_C"/>
</dbReference>
<dbReference type="Proteomes" id="UP000272942">
    <property type="component" value="Unassembled WGS sequence"/>
</dbReference>
<evidence type="ECO:0000313" key="3">
    <source>
        <dbReference type="Proteomes" id="UP000272942"/>
    </source>
</evidence>
<feature type="domain" description="Trafficking protein particle complex subunit 13 C-terminal" evidence="1">
    <location>
        <begin position="31"/>
        <end position="101"/>
    </location>
</feature>
<evidence type="ECO:0000259" key="1">
    <source>
        <dbReference type="Pfam" id="PF23643"/>
    </source>
</evidence>
<dbReference type="AlphaFoldDB" id="A0A3P8LAZ8"/>
<proteinExistence type="predicted"/>
<dbReference type="Pfam" id="PF23643">
    <property type="entry name" value="TRAPPC13_C"/>
    <property type="match status" value="1"/>
</dbReference>